<feature type="transmembrane region" description="Helical" evidence="1">
    <location>
        <begin position="9"/>
        <end position="27"/>
    </location>
</feature>
<dbReference type="Proteomes" id="UP000076023">
    <property type="component" value="Unassembled WGS sequence"/>
</dbReference>
<feature type="transmembrane region" description="Helical" evidence="1">
    <location>
        <begin position="318"/>
        <end position="337"/>
    </location>
</feature>
<dbReference type="SUPFAM" id="SSF55073">
    <property type="entry name" value="Nucleotide cyclase"/>
    <property type="match status" value="1"/>
</dbReference>
<sequence length="690" mass="77214">MWRLKARRVIWQAIVVFVGVTAIWTFSAHRQYLFDSELQVQDYLVRNAATVVDDRMVLLALDEPTLTLGQVEPEEIAQSRSLQQIQTGYPFSRAVCADAIDRVLSAGAKVVVVDLVFPKPREGDEELAAVLKKWQGRVVLGSSFDIGDYVRGGVAAYVPPLPELAEAAGNWVGFVTLPQSNDSVVRWFYPYATLTTFLKPGLGYGGEHPLPALSVLAARIYGRDLSPMLFPDRKRFSYLRPGSITRHSLYEVFVPALWQSNLGNGSAFKDKIVLIGATATRLQDTHPTPLGPMAGPDIHLNIISAILRDAWYFEPRQLITVLSVPFSGLLIFLLAVLRRRTLGFLAGWVLFVALTVFAFWLAFVTQGWFLPLVHTLSTLFLCGFGALAVDVAMERRERVRLRSTLDRYVSRDVVREIVDNPDSYLHDLGGQRREIVALFCDLKGFTSETEKMEPSEMVALLNEYFTEMTSVIFAQRGTLDKFMGDALLASWGGLRPEDPESMSKQAVQAALEMKDRLREMNSRRAVHGVNTWESGTGICLGPAVFGNIGSREKMDPTVIGDTVNLASRIEALTRVYGCDILLDERVAAHVQGMCPLILVDVARVKGRKGHSTLWHPSRAENAAEWAKRFDAARVLYVDQQFAVAMREFSELARDPFVAPGLAECYRQRCEDFLRHPPAPEWDGVWEFLTK</sequence>
<organism evidence="3 4">
    <name type="scientific">Terrimicrobium sacchariphilum</name>
    <dbReference type="NCBI Taxonomy" id="690879"/>
    <lineage>
        <taxon>Bacteria</taxon>
        <taxon>Pseudomonadati</taxon>
        <taxon>Verrucomicrobiota</taxon>
        <taxon>Terrimicrobiia</taxon>
        <taxon>Terrimicrobiales</taxon>
        <taxon>Terrimicrobiaceae</taxon>
        <taxon>Terrimicrobium</taxon>
    </lineage>
</organism>
<evidence type="ECO:0000313" key="3">
    <source>
        <dbReference type="EMBL" id="GAT31700.1"/>
    </source>
</evidence>
<evidence type="ECO:0000313" key="4">
    <source>
        <dbReference type="Proteomes" id="UP000076023"/>
    </source>
</evidence>
<reference evidence="4" key="1">
    <citation type="journal article" date="2017" name="Genome Announc.">
        <title>Draft Genome Sequence of Terrimicrobium sacchariphilum NM-5T, a Facultative Anaerobic Soil Bacterium of the Class Spartobacteria.</title>
        <authorList>
            <person name="Qiu Y.L."/>
            <person name="Tourlousse D.M."/>
            <person name="Matsuura N."/>
            <person name="Ohashi A."/>
            <person name="Sekiguchi Y."/>
        </authorList>
    </citation>
    <scope>NUCLEOTIDE SEQUENCE [LARGE SCALE GENOMIC DNA]</scope>
    <source>
        <strain evidence="4">NM-5</strain>
    </source>
</reference>
<dbReference type="EMBL" id="BDCO01000002">
    <property type="protein sequence ID" value="GAT31700.1"/>
    <property type="molecule type" value="Genomic_DNA"/>
</dbReference>
<dbReference type="GO" id="GO:0006171">
    <property type="term" value="P:cAMP biosynthetic process"/>
    <property type="evidence" value="ECO:0007669"/>
    <property type="project" value="TreeGrafter"/>
</dbReference>
<dbReference type="AlphaFoldDB" id="A0A146G234"/>
<dbReference type="Gene3D" id="3.30.70.1230">
    <property type="entry name" value="Nucleotide cyclase"/>
    <property type="match status" value="1"/>
</dbReference>
<keyword evidence="1" id="KW-0812">Transmembrane</keyword>
<comment type="caution">
    <text evidence="3">The sequence shown here is derived from an EMBL/GenBank/DDBJ whole genome shotgun (WGS) entry which is preliminary data.</text>
</comment>
<feature type="transmembrane region" description="Helical" evidence="1">
    <location>
        <begin position="344"/>
        <end position="363"/>
    </location>
</feature>
<dbReference type="Pfam" id="PF00211">
    <property type="entry name" value="Guanylate_cyc"/>
    <property type="match status" value="1"/>
</dbReference>
<dbReference type="CDD" id="cd07302">
    <property type="entry name" value="CHD"/>
    <property type="match status" value="1"/>
</dbReference>
<dbReference type="GO" id="GO:0035556">
    <property type="term" value="P:intracellular signal transduction"/>
    <property type="evidence" value="ECO:0007669"/>
    <property type="project" value="InterPro"/>
</dbReference>
<dbReference type="InterPro" id="IPR050697">
    <property type="entry name" value="Adenylyl/Guanylyl_Cyclase_3/4"/>
</dbReference>
<keyword evidence="1" id="KW-1133">Transmembrane helix</keyword>
<dbReference type="InParanoid" id="A0A146G234"/>
<keyword evidence="4" id="KW-1185">Reference proteome</keyword>
<proteinExistence type="predicted"/>
<feature type="domain" description="Guanylate cyclase" evidence="2">
    <location>
        <begin position="436"/>
        <end position="570"/>
    </location>
</feature>
<evidence type="ECO:0000256" key="1">
    <source>
        <dbReference type="SAM" id="Phobius"/>
    </source>
</evidence>
<dbReference type="PANTHER" id="PTHR43081">
    <property type="entry name" value="ADENYLATE CYCLASE, TERMINAL-DIFFERENTIATION SPECIFIC-RELATED"/>
    <property type="match status" value="1"/>
</dbReference>
<gene>
    <name evidence="3" type="ORF">TSACC_294</name>
</gene>
<keyword evidence="1" id="KW-0472">Membrane</keyword>
<dbReference type="STRING" id="690879.TSACC_294"/>
<dbReference type="InterPro" id="IPR007890">
    <property type="entry name" value="CHASE2"/>
</dbReference>
<dbReference type="InterPro" id="IPR001054">
    <property type="entry name" value="A/G_cyclase"/>
</dbReference>
<protein>
    <submittedName>
        <fullName evidence="3">Adenylate cyclase</fullName>
    </submittedName>
</protein>
<dbReference type="GO" id="GO:0004016">
    <property type="term" value="F:adenylate cyclase activity"/>
    <property type="evidence" value="ECO:0007669"/>
    <property type="project" value="UniProtKB-ARBA"/>
</dbReference>
<feature type="transmembrane region" description="Helical" evidence="1">
    <location>
        <begin position="369"/>
        <end position="393"/>
    </location>
</feature>
<dbReference type="PANTHER" id="PTHR43081:SF1">
    <property type="entry name" value="ADENYLATE CYCLASE, TERMINAL-DIFFERENTIATION SPECIFIC"/>
    <property type="match status" value="1"/>
</dbReference>
<name>A0A146G234_TERSA</name>
<dbReference type="Pfam" id="PF05226">
    <property type="entry name" value="CHASE2"/>
    <property type="match status" value="1"/>
</dbReference>
<accession>A0A146G234</accession>
<dbReference type="InterPro" id="IPR029787">
    <property type="entry name" value="Nucleotide_cyclase"/>
</dbReference>
<dbReference type="PROSITE" id="PS50125">
    <property type="entry name" value="GUANYLATE_CYCLASE_2"/>
    <property type="match status" value="1"/>
</dbReference>
<dbReference type="OrthoDB" id="9806704at2"/>
<dbReference type="RefSeq" id="WP_153811193.1">
    <property type="nucleotide sequence ID" value="NZ_BDCO01000002.1"/>
</dbReference>
<dbReference type="SMART" id="SM01080">
    <property type="entry name" value="CHASE2"/>
    <property type="match status" value="1"/>
</dbReference>
<dbReference type="SMART" id="SM00044">
    <property type="entry name" value="CYCc"/>
    <property type="match status" value="1"/>
</dbReference>
<evidence type="ECO:0000259" key="2">
    <source>
        <dbReference type="PROSITE" id="PS50125"/>
    </source>
</evidence>